<dbReference type="PANTHER" id="PTHR23235">
    <property type="entry name" value="KRUEPPEL-LIKE TRANSCRIPTION FACTOR"/>
    <property type="match status" value="1"/>
</dbReference>
<dbReference type="GO" id="GO:0005634">
    <property type="term" value="C:nucleus"/>
    <property type="evidence" value="ECO:0007669"/>
    <property type="project" value="UniProtKB-SubCell"/>
</dbReference>
<dbReference type="EMBL" id="OU898282">
    <property type="protein sequence ID" value="CAG9837846.1"/>
    <property type="molecule type" value="Genomic_DNA"/>
</dbReference>
<dbReference type="Gene3D" id="3.30.160.60">
    <property type="entry name" value="Classic Zinc Finger"/>
    <property type="match status" value="7"/>
</dbReference>
<keyword evidence="10" id="KW-1185">Reference proteome</keyword>
<evidence type="ECO:0000256" key="3">
    <source>
        <dbReference type="ARBA" id="ARBA00022737"/>
    </source>
</evidence>
<evidence type="ECO:0000256" key="7">
    <source>
        <dbReference type="PROSITE-ProRule" id="PRU00042"/>
    </source>
</evidence>
<keyword evidence="5" id="KW-0862">Zinc</keyword>
<dbReference type="SUPFAM" id="SSF57667">
    <property type="entry name" value="beta-beta-alpha zinc fingers"/>
    <property type="match status" value="4"/>
</dbReference>
<feature type="domain" description="C2H2-type" evidence="8">
    <location>
        <begin position="241"/>
        <end position="268"/>
    </location>
</feature>
<evidence type="ECO:0000313" key="10">
    <source>
        <dbReference type="Proteomes" id="UP001153709"/>
    </source>
</evidence>
<dbReference type="AlphaFoldDB" id="A0A9N9T864"/>
<evidence type="ECO:0000259" key="8">
    <source>
        <dbReference type="PROSITE" id="PS50157"/>
    </source>
</evidence>
<proteinExistence type="predicted"/>
<name>A0A9N9T864_DIABA</name>
<evidence type="ECO:0000256" key="5">
    <source>
        <dbReference type="ARBA" id="ARBA00022833"/>
    </source>
</evidence>
<keyword evidence="2" id="KW-0479">Metal-binding</keyword>
<dbReference type="Pfam" id="PF12874">
    <property type="entry name" value="zf-met"/>
    <property type="match status" value="1"/>
</dbReference>
<dbReference type="GO" id="GO:0000122">
    <property type="term" value="P:negative regulation of transcription by RNA polymerase II"/>
    <property type="evidence" value="ECO:0007669"/>
    <property type="project" value="UniProtKB-ARBA"/>
</dbReference>
<dbReference type="FunFam" id="3.30.160.60:FF:001498">
    <property type="entry name" value="Zinc finger protein 404"/>
    <property type="match status" value="1"/>
</dbReference>
<dbReference type="Proteomes" id="UP001153709">
    <property type="component" value="Chromosome 7"/>
</dbReference>
<feature type="domain" description="C2H2-type" evidence="8">
    <location>
        <begin position="213"/>
        <end position="240"/>
    </location>
</feature>
<evidence type="ECO:0000256" key="2">
    <source>
        <dbReference type="ARBA" id="ARBA00022723"/>
    </source>
</evidence>
<keyword evidence="4 7" id="KW-0863">Zinc-finger</keyword>
<dbReference type="FunFam" id="3.30.160.60:FF:000742">
    <property type="entry name" value="Uncharacterized protein"/>
    <property type="match status" value="1"/>
</dbReference>
<feature type="domain" description="C2H2-type" evidence="8">
    <location>
        <begin position="185"/>
        <end position="212"/>
    </location>
</feature>
<dbReference type="GO" id="GO:0008270">
    <property type="term" value="F:zinc ion binding"/>
    <property type="evidence" value="ECO:0007669"/>
    <property type="project" value="UniProtKB-KW"/>
</dbReference>
<dbReference type="OrthoDB" id="10043029at2759"/>
<reference evidence="9" key="1">
    <citation type="submission" date="2022-01" db="EMBL/GenBank/DDBJ databases">
        <authorList>
            <person name="King R."/>
        </authorList>
    </citation>
    <scope>NUCLEOTIDE SEQUENCE</scope>
</reference>
<dbReference type="GO" id="GO:0045596">
    <property type="term" value="P:negative regulation of cell differentiation"/>
    <property type="evidence" value="ECO:0007669"/>
    <property type="project" value="UniProtKB-ARBA"/>
</dbReference>
<dbReference type="Pfam" id="PF00096">
    <property type="entry name" value="zf-C2H2"/>
    <property type="match status" value="5"/>
</dbReference>
<keyword evidence="6" id="KW-0539">Nucleus</keyword>
<dbReference type="InterPro" id="IPR013087">
    <property type="entry name" value="Znf_C2H2_type"/>
</dbReference>
<evidence type="ECO:0000256" key="6">
    <source>
        <dbReference type="ARBA" id="ARBA00023242"/>
    </source>
</evidence>
<comment type="subcellular location">
    <subcellularLocation>
        <location evidence="1">Nucleus</location>
    </subcellularLocation>
</comment>
<evidence type="ECO:0000256" key="1">
    <source>
        <dbReference type="ARBA" id="ARBA00004123"/>
    </source>
</evidence>
<dbReference type="FunFam" id="3.30.160.60:FF:000446">
    <property type="entry name" value="Zinc finger protein"/>
    <property type="match status" value="3"/>
</dbReference>
<accession>A0A9N9T864</accession>
<dbReference type="FunFam" id="3.30.160.60:FF:000624">
    <property type="entry name" value="zinc finger protein 697"/>
    <property type="match status" value="1"/>
</dbReference>
<feature type="domain" description="C2H2-type" evidence="8">
    <location>
        <begin position="158"/>
        <end position="184"/>
    </location>
</feature>
<feature type="domain" description="C2H2-type" evidence="8">
    <location>
        <begin position="269"/>
        <end position="296"/>
    </location>
</feature>
<feature type="domain" description="C2H2-type" evidence="8">
    <location>
        <begin position="325"/>
        <end position="349"/>
    </location>
</feature>
<keyword evidence="3" id="KW-0677">Repeat</keyword>
<dbReference type="InterPro" id="IPR036236">
    <property type="entry name" value="Znf_C2H2_sf"/>
</dbReference>
<evidence type="ECO:0000256" key="4">
    <source>
        <dbReference type="ARBA" id="ARBA00022771"/>
    </source>
</evidence>
<feature type="domain" description="C2H2-type" evidence="8">
    <location>
        <begin position="297"/>
        <end position="324"/>
    </location>
</feature>
<dbReference type="PROSITE" id="PS50157">
    <property type="entry name" value="ZINC_FINGER_C2H2_2"/>
    <property type="match status" value="7"/>
</dbReference>
<evidence type="ECO:0000313" key="9">
    <source>
        <dbReference type="EMBL" id="CAG9837846.1"/>
    </source>
</evidence>
<sequence>MTPATPILPSSFLITGFTGSAHSAHVLPSYHWFCHINSNMEIKQEASEKACKIKVEDKCVGPLDAFKIEIKEEAKRESAYDQFDYLESNEFAVNTEVEQDECKFTLIEEKQTTNDESCPQEKNKMIIMDTLHSSHSSQHTELKILNKKMKVKSGHRLYKCEICFKQFTKSDLKIHLRTHSEKKPYECEICIKLFKTKSELKIHLRVHTGEKPYKCETCLKQFATTSHVKRHLRIHTGKKPHKCEICLKHFTTSTHLKTHLRIHSGEKPYRCDVCFKQFSQIGSLKKHFITHTGEKNLTCEICLKQLTRKSHLKAHLLTHSEKKPYKCEICLKQFTTNHLKQHMRSHIGK</sequence>
<gene>
    <name evidence="9" type="ORF">DIABBA_LOCUS10797</name>
</gene>
<dbReference type="FunFam" id="3.30.160.60:FF:000912">
    <property type="entry name" value="Zinc finger protein 660"/>
    <property type="match status" value="1"/>
</dbReference>
<organism evidence="9 10">
    <name type="scientific">Diabrotica balteata</name>
    <name type="common">Banded cucumber beetle</name>
    <dbReference type="NCBI Taxonomy" id="107213"/>
    <lineage>
        <taxon>Eukaryota</taxon>
        <taxon>Metazoa</taxon>
        <taxon>Ecdysozoa</taxon>
        <taxon>Arthropoda</taxon>
        <taxon>Hexapoda</taxon>
        <taxon>Insecta</taxon>
        <taxon>Pterygota</taxon>
        <taxon>Neoptera</taxon>
        <taxon>Endopterygota</taxon>
        <taxon>Coleoptera</taxon>
        <taxon>Polyphaga</taxon>
        <taxon>Cucujiformia</taxon>
        <taxon>Chrysomeloidea</taxon>
        <taxon>Chrysomelidae</taxon>
        <taxon>Galerucinae</taxon>
        <taxon>Diabroticina</taxon>
        <taxon>Diabroticites</taxon>
        <taxon>Diabrotica</taxon>
    </lineage>
</organism>
<protein>
    <recommendedName>
        <fullName evidence="8">C2H2-type domain-containing protein</fullName>
    </recommendedName>
</protein>
<dbReference type="PROSITE" id="PS00028">
    <property type="entry name" value="ZINC_FINGER_C2H2_1"/>
    <property type="match status" value="5"/>
</dbReference>
<dbReference type="SMART" id="SM00355">
    <property type="entry name" value="ZnF_C2H2"/>
    <property type="match status" value="7"/>
</dbReference>